<name>A0ABP3IUN9_9ACTN</name>
<accession>A0ABP3IUN9</accession>
<organism evidence="2 3">
    <name type="scientific">Streptomyces luteireticuli</name>
    <dbReference type="NCBI Taxonomy" id="173858"/>
    <lineage>
        <taxon>Bacteria</taxon>
        <taxon>Bacillati</taxon>
        <taxon>Actinomycetota</taxon>
        <taxon>Actinomycetes</taxon>
        <taxon>Kitasatosporales</taxon>
        <taxon>Streptomycetaceae</taxon>
        <taxon>Streptomyces</taxon>
    </lineage>
</organism>
<sequence length="428" mass="45383">MFAATLGACVTALPLSSAEAGTAARPRVERVSVAADGTQGNGSSYEPAITADGRYAAFRSRARNLVPGAPNAVNLYLKDLRTGAVERANVANDGDPDVRWVYTFSVSATGQYVAFSSNAVENGPGHVTDQHIYVRDRLTGRTEPLLGAENRKGRATSPAISGDGRYVAFASDRTDLVPGGGPRQWDVYVRDLRKHTTRRVSVASDGSRANQLSHFPVISADGRRIGFASLADNLGAARVHSWPESSFYVHDLRTGRTRPAAATRDGKAAVTVLASSLSPDGRYAAFTTATPGIVPGPDHGVGVWDCYVKDLRTGSTRRVSLARDGSLTDGNCSDPVMSPDGRRVFFTSDAKDIVPGGSNGWRGIFVKDLRTGAVERLDVSADGAQGNGGSGSITVDRSGRRVLFDSWADDLVPGDTNDTGDVFLRRLP</sequence>
<comment type="caution">
    <text evidence="2">The sequence shown here is derived from an EMBL/GenBank/DDBJ whole genome shotgun (WGS) entry which is preliminary data.</text>
</comment>
<evidence type="ECO:0000313" key="2">
    <source>
        <dbReference type="EMBL" id="GAA0427928.1"/>
    </source>
</evidence>
<evidence type="ECO:0000313" key="3">
    <source>
        <dbReference type="Proteomes" id="UP001500879"/>
    </source>
</evidence>
<dbReference type="InterPro" id="IPR011042">
    <property type="entry name" value="6-blade_b-propeller_TolB-like"/>
</dbReference>
<dbReference type="SUPFAM" id="SSF82171">
    <property type="entry name" value="DPP6 N-terminal domain-like"/>
    <property type="match status" value="1"/>
</dbReference>
<reference evidence="3" key="1">
    <citation type="journal article" date="2019" name="Int. J. Syst. Evol. Microbiol.">
        <title>The Global Catalogue of Microorganisms (GCM) 10K type strain sequencing project: providing services to taxonomists for standard genome sequencing and annotation.</title>
        <authorList>
            <consortium name="The Broad Institute Genomics Platform"/>
            <consortium name="The Broad Institute Genome Sequencing Center for Infectious Disease"/>
            <person name="Wu L."/>
            <person name="Ma J."/>
        </authorList>
    </citation>
    <scope>NUCLEOTIDE SEQUENCE [LARGE SCALE GENOMIC DNA]</scope>
    <source>
        <strain evidence="3">JCM 4788</strain>
    </source>
</reference>
<comment type="similarity">
    <text evidence="1">Belongs to the TolB family.</text>
</comment>
<dbReference type="InterPro" id="IPR011659">
    <property type="entry name" value="WD40"/>
</dbReference>
<dbReference type="Proteomes" id="UP001500879">
    <property type="component" value="Unassembled WGS sequence"/>
</dbReference>
<dbReference type="EMBL" id="BAAABX010000059">
    <property type="protein sequence ID" value="GAA0427928.1"/>
    <property type="molecule type" value="Genomic_DNA"/>
</dbReference>
<protein>
    <submittedName>
        <fullName evidence="2">PD40 domain-containing protein</fullName>
    </submittedName>
</protein>
<gene>
    <name evidence="2" type="ORF">GCM10010357_57010</name>
</gene>
<proteinExistence type="inferred from homology"/>
<dbReference type="PANTHER" id="PTHR36842">
    <property type="entry name" value="PROTEIN TOLB HOMOLOG"/>
    <property type="match status" value="1"/>
</dbReference>
<dbReference type="PANTHER" id="PTHR36842:SF2">
    <property type="entry name" value="SLR0505 PROTEIN"/>
    <property type="match status" value="1"/>
</dbReference>
<evidence type="ECO:0000256" key="1">
    <source>
        <dbReference type="ARBA" id="ARBA00009820"/>
    </source>
</evidence>
<dbReference type="Pfam" id="PF07676">
    <property type="entry name" value="PD40"/>
    <property type="match status" value="3"/>
</dbReference>
<dbReference type="Gene3D" id="2.120.10.30">
    <property type="entry name" value="TolB, C-terminal domain"/>
    <property type="match status" value="2"/>
</dbReference>
<keyword evidence="3" id="KW-1185">Reference proteome</keyword>